<feature type="transmembrane region" description="Helical" evidence="1">
    <location>
        <begin position="38"/>
        <end position="59"/>
    </location>
</feature>
<keyword evidence="1" id="KW-1133">Transmembrane helix</keyword>
<keyword evidence="1" id="KW-0472">Membrane</keyword>
<reference evidence="2 3" key="1">
    <citation type="journal article" date="2016" name="Nat. Commun.">
        <title>Thousands of microbial genomes shed light on interconnected biogeochemical processes in an aquifer system.</title>
        <authorList>
            <person name="Anantharaman K."/>
            <person name="Brown C.T."/>
            <person name="Hug L.A."/>
            <person name="Sharon I."/>
            <person name="Castelle C.J."/>
            <person name="Probst A.J."/>
            <person name="Thomas B.C."/>
            <person name="Singh A."/>
            <person name="Wilkins M.J."/>
            <person name="Karaoz U."/>
            <person name="Brodie E.L."/>
            <person name="Williams K.H."/>
            <person name="Hubbard S.S."/>
            <person name="Banfield J.F."/>
        </authorList>
    </citation>
    <scope>NUCLEOTIDE SEQUENCE [LARGE SCALE GENOMIC DNA]</scope>
</reference>
<name>A0A1F5E4T5_9BACT</name>
<dbReference type="InterPro" id="IPR043993">
    <property type="entry name" value="T4SS_pilin"/>
</dbReference>
<dbReference type="NCBIfam" id="NF045849">
    <property type="entry name" value="ICE_MMCAP2_0565"/>
    <property type="match status" value="1"/>
</dbReference>
<organism evidence="2 3">
    <name type="scientific">Candidatus Beckwithbacteria bacterium RBG_13_42_9</name>
    <dbReference type="NCBI Taxonomy" id="1797457"/>
    <lineage>
        <taxon>Bacteria</taxon>
        <taxon>Candidatus Beckwithiibacteriota</taxon>
    </lineage>
</organism>
<dbReference type="STRING" id="1797457.A2160_00625"/>
<evidence type="ECO:0000256" key="1">
    <source>
        <dbReference type="SAM" id="Phobius"/>
    </source>
</evidence>
<dbReference type="Pfam" id="PF18895">
    <property type="entry name" value="T4SS_pilin"/>
    <property type="match status" value="1"/>
</dbReference>
<sequence length="105" mass="11217">MLQLTLPGKDMTITEPATFKFAGSAGTLGKVISELLKYIFPIAGLILLFMLIAGGFQLLTSAGNPETTKAGQARVVSALIGFVIVFVAWWLMQIVETVLGFKILG</sequence>
<proteinExistence type="predicted"/>
<protein>
    <submittedName>
        <fullName evidence="2">Uncharacterized protein</fullName>
    </submittedName>
</protein>
<accession>A0A1F5E4T5</accession>
<dbReference type="AlphaFoldDB" id="A0A1F5E4T5"/>
<keyword evidence="1" id="KW-0812">Transmembrane</keyword>
<evidence type="ECO:0000313" key="2">
    <source>
        <dbReference type="EMBL" id="OGD62284.1"/>
    </source>
</evidence>
<dbReference type="EMBL" id="MEZK01000023">
    <property type="protein sequence ID" value="OGD62284.1"/>
    <property type="molecule type" value="Genomic_DNA"/>
</dbReference>
<feature type="transmembrane region" description="Helical" evidence="1">
    <location>
        <begin position="71"/>
        <end position="92"/>
    </location>
</feature>
<comment type="caution">
    <text evidence="2">The sequence shown here is derived from an EMBL/GenBank/DDBJ whole genome shotgun (WGS) entry which is preliminary data.</text>
</comment>
<gene>
    <name evidence="2" type="ORF">A2160_00625</name>
</gene>
<dbReference type="Proteomes" id="UP000177006">
    <property type="component" value="Unassembled WGS sequence"/>
</dbReference>
<evidence type="ECO:0000313" key="3">
    <source>
        <dbReference type="Proteomes" id="UP000177006"/>
    </source>
</evidence>